<dbReference type="Pfam" id="PF07468">
    <property type="entry name" value="Agglutinin"/>
    <property type="match status" value="2"/>
</dbReference>
<dbReference type="EMBL" id="JARPOI010000016">
    <property type="protein sequence ID" value="KAJ9145781.1"/>
    <property type="molecule type" value="Genomic_DNA"/>
</dbReference>
<sequence>MAHQLERFIVIKSVLSGQHAYRMNETEAVACSEGSVFSELVKIEVETAKINSKYVHLRFCHSNRYWAKTANDVWMIASSKQPVEDTTNRSCTLFEPSIGKDGHHYLRHVQTGRRVRTSYRNELSDKSYRVFVDDIDGGDSTPWYAFTFVDWETIVKLPKQVIFKGDNGKYLKTVTIEGNPCLQFSSDDPKDEASFHEVTMTPDGHVHIRATSSGLFWTLEPNWIWDYEIDPNRLEALFWPVKVNEHAIALRNERNHRFCKRLTAEGKTSCLNAAANTVTDEAILQVAEPIFRRKIYDVRYRLEDARILSDEVPISAGSGYAENTSNQKATLAVKVAYQEETTSSFSNSVSIMTGLGVEFKAGIPFLAEGKITVSAELTNTLEWNTTKKETKTAEVTYQTDVPPRSRVTVHYMATKGTCEVPFSYLQKDTIANGTLVPTPKTDGVFTGVSYQKFHFDQPKIEPL</sequence>
<reference evidence="2" key="1">
    <citation type="journal article" date="2023" name="Plant Biotechnol. J.">
        <title>Chromosome-level wild Hevea brasiliensis genome provides new tools for genomic-assisted breeding and valuable loci to elevate rubber yield.</title>
        <authorList>
            <person name="Cheng H."/>
            <person name="Song X."/>
            <person name="Hu Y."/>
            <person name="Wu T."/>
            <person name="Yang Q."/>
            <person name="An Z."/>
            <person name="Feng S."/>
            <person name="Deng Z."/>
            <person name="Wu W."/>
            <person name="Zeng X."/>
            <person name="Tu M."/>
            <person name="Wang X."/>
            <person name="Huang H."/>
        </authorList>
    </citation>
    <scope>NUCLEOTIDE SEQUENCE</scope>
    <source>
        <strain evidence="2">MT/VB/25A 57/8</strain>
    </source>
</reference>
<dbReference type="EMBL" id="JARPOI010000016">
    <property type="protein sequence ID" value="KAJ9145780.1"/>
    <property type="molecule type" value="Genomic_DNA"/>
</dbReference>
<dbReference type="CDD" id="cd20216">
    <property type="entry name" value="PFM_HFR-2-like"/>
    <property type="match status" value="1"/>
</dbReference>
<comment type="caution">
    <text evidence="2">The sequence shown here is derived from an EMBL/GenBank/DDBJ whole genome shotgun (WGS) entry which is preliminary data.</text>
</comment>
<dbReference type="InterPro" id="IPR004991">
    <property type="entry name" value="Aerolysin-like"/>
</dbReference>
<dbReference type="SUPFAM" id="SSF56973">
    <property type="entry name" value="Aerolisin/ETX pore-forming domain"/>
    <property type="match status" value="1"/>
</dbReference>
<protein>
    <recommendedName>
        <fullName evidence="1">Agglutinin domain-containing protein</fullName>
    </recommendedName>
</protein>
<dbReference type="EMBL" id="JARPOI010000016">
    <property type="protein sequence ID" value="KAJ9145782.1"/>
    <property type="molecule type" value="Genomic_DNA"/>
</dbReference>
<dbReference type="Pfam" id="PF03318">
    <property type="entry name" value="ETX_MTX2"/>
    <property type="match status" value="1"/>
</dbReference>
<dbReference type="InterPro" id="IPR008998">
    <property type="entry name" value="Agglutinin"/>
</dbReference>
<dbReference type="SMART" id="SM00791">
    <property type="entry name" value="Agglutinin"/>
    <property type="match status" value="1"/>
</dbReference>
<dbReference type="PANTHER" id="PTHR39244:SF5">
    <property type="entry name" value="NATTERIN-3-LIKE"/>
    <property type="match status" value="1"/>
</dbReference>
<dbReference type="CDD" id="cd00257">
    <property type="entry name" value="beta-trefoil_FSCN-like"/>
    <property type="match status" value="1"/>
</dbReference>
<gene>
    <name evidence="2" type="ORF">P3X46_028122</name>
</gene>
<dbReference type="InterPro" id="IPR036242">
    <property type="entry name" value="Agglutinin_dom_sf"/>
</dbReference>
<organism evidence="2 3">
    <name type="scientific">Hevea brasiliensis</name>
    <name type="common">Para rubber tree</name>
    <name type="synonym">Siphonia brasiliensis</name>
    <dbReference type="NCBI Taxonomy" id="3981"/>
    <lineage>
        <taxon>Eukaryota</taxon>
        <taxon>Viridiplantae</taxon>
        <taxon>Streptophyta</taxon>
        <taxon>Embryophyta</taxon>
        <taxon>Tracheophyta</taxon>
        <taxon>Spermatophyta</taxon>
        <taxon>Magnoliopsida</taxon>
        <taxon>eudicotyledons</taxon>
        <taxon>Gunneridae</taxon>
        <taxon>Pentapetalae</taxon>
        <taxon>rosids</taxon>
        <taxon>fabids</taxon>
        <taxon>Malpighiales</taxon>
        <taxon>Euphorbiaceae</taxon>
        <taxon>Crotonoideae</taxon>
        <taxon>Micrandreae</taxon>
        <taxon>Hevea</taxon>
    </lineage>
</organism>
<feature type="domain" description="Agglutinin" evidence="1">
    <location>
        <begin position="155"/>
        <end position="288"/>
    </location>
</feature>
<keyword evidence="3" id="KW-1185">Reference proteome</keyword>
<dbReference type="Gene3D" id="2.80.10.50">
    <property type="match status" value="2"/>
</dbReference>
<dbReference type="InterPro" id="IPR053237">
    <property type="entry name" value="Natterin_C"/>
</dbReference>
<evidence type="ECO:0000313" key="3">
    <source>
        <dbReference type="Proteomes" id="UP001174677"/>
    </source>
</evidence>
<dbReference type="SUPFAM" id="SSF50382">
    <property type="entry name" value="Agglutinin"/>
    <property type="match status" value="2"/>
</dbReference>
<dbReference type="Gene3D" id="2.170.15.10">
    <property type="entry name" value="Proaerolysin, chain A, domain 3"/>
    <property type="match status" value="1"/>
</dbReference>
<dbReference type="PANTHER" id="PTHR39244">
    <property type="entry name" value="NATTERIN-4"/>
    <property type="match status" value="1"/>
</dbReference>
<accession>A0ABQ9KP92</accession>
<dbReference type="Proteomes" id="UP001174677">
    <property type="component" value="Chromosome 16"/>
</dbReference>
<proteinExistence type="predicted"/>
<evidence type="ECO:0000313" key="2">
    <source>
        <dbReference type="EMBL" id="KAJ9145782.1"/>
    </source>
</evidence>
<evidence type="ECO:0000259" key="1">
    <source>
        <dbReference type="SMART" id="SM00791"/>
    </source>
</evidence>
<name>A0ABQ9KP92_HEVBR</name>